<evidence type="ECO:0000313" key="2">
    <source>
        <dbReference type="EMBL" id="EYU46018.1"/>
    </source>
</evidence>
<reference evidence="2 3" key="1">
    <citation type="journal article" date="2013" name="Proc. Natl. Acad. Sci. U.S.A.">
        <title>Fine-scale variation in meiotic recombination in Mimulus inferred from population shotgun sequencing.</title>
        <authorList>
            <person name="Hellsten U."/>
            <person name="Wright K.M."/>
            <person name="Jenkins J."/>
            <person name="Shu S."/>
            <person name="Yuan Y."/>
            <person name="Wessler S.R."/>
            <person name="Schmutz J."/>
            <person name="Willis J.H."/>
            <person name="Rokhsar D.S."/>
        </authorList>
    </citation>
    <scope>NUCLEOTIDE SEQUENCE [LARGE SCALE GENOMIC DNA]</scope>
    <source>
        <strain evidence="3">cv. DUN x IM62</strain>
    </source>
</reference>
<organism evidence="2 3">
    <name type="scientific">Erythranthe guttata</name>
    <name type="common">Yellow monkey flower</name>
    <name type="synonym">Mimulus guttatus</name>
    <dbReference type="NCBI Taxonomy" id="4155"/>
    <lineage>
        <taxon>Eukaryota</taxon>
        <taxon>Viridiplantae</taxon>
        <taxon>Streptophyta</taxon>
        <taxon>Embryophyta</taxon>
        <taxon>Tracheophyta</taxon>
        <taxon>Spermatophyta</taxon>
        <taxon>Magnoliopsida</taxon>
        <taxon>eudicotyledons</taxon>
        <taxon>Gunneridae</taxon>
        <taxon>Pentapetalae</taxon>
        <taxon>asterids</taxon>
        <taxon>lamiids</taxon>
        <taxon>Lamiales</taxon>
        <taxon>Phrymaceae</taxon>
        <taxon>Erythranthe</taxon>
    </lineage>
</organism>
<dbReference type="InterPro" id="IPR053057">
    <property type="entry name" value="XLG_GTP-binding"/>
</dbReference>
<keyword evidence="3" id="KW-1185">Reference proteome</keyword>
<dbReference type="AlphaFoldDB" id="A0A022S2B3"/>
<feature type="region of interest" description="Disordered" evidence="1">
    <location>
        <begin position="292"/>
        <end position="344"/>
    </location>
</feature>
<feature type="compositionally biased region" description="Low complexity" evidence="1">
    <location>
        <begin position="327"/>
        <end position="336"/>
    </location>
</feature>
<dbReference type="STRING" id="4155.A0A022S2B3"/>
<sequence length="344" mass="37636">MGDQKATTLAKAKKELEELYLGVPDDSVNLTFQDLAQVIEKKKTALSPSSSNTTTEFKPNNNNITSSSSLAKLPSIDFNKSIQAAASSTFQNHHRSEEGGGGGGEHLWGPHDGGHHYQHQHQHQHQQQQQHHGHHGGGSNLHSIGGGVHMHAYGDDDDTSHVSGMTSVAYGGGGLERGGRRRPGVPHSNICTVCSNYIYICRHRCLVCGRVYCRQCVSIGMGEMTEGRKCIECLGRRFSQRYIHKAGNVGCCMGYRSGMKQQELKWAEKGPRRSGTYTDQNRYRCGGNSTAMMTSSISRSPVGPATPRTPRSPRNISNSTPNSFVMSSPYSPYSPSINHHPMPF</sequence>
<dbReference type="EMBL" id="KI630171">
    <property type="protein sequence ID" value="EYU46018.1"/>
    <property type="molecule type" value="Genomic_DNA"/>
</dbReference>
<proteinExistence type="predicted"/>
<protein>
    <submittedName>
        <fullName evidence="2">Uncharacterized protein</fullName>
    </submittedName>
</protein>
<dbReference type="PhylomeDB" id="A0A022S2B3"/>
<gene>
    <name evidence="2" type="ORF">MIMGU_mgv1a026802mg</name>
</gene>
<dbReference type="PANTHER" id="PTHR36486:SF2">
    <property type="entry name" value="OS01G0977800 PROTEIN"/>
    <property type="match status" value="1"/>
</dbReference>
<dbReference type="OrthoDB" id="1746176at2759"/>
<dbReference type="PANTHER" id="PTHR36486">
    <property type="entry name" value="OS01G0977800 PROTEIN"/>
    <property type="match status" value="1"/>
</dbReference>
<feature type="compositionally biased region" description="Polar residues" evidence="1">
    <location>
        <begin position="312"/>
        <end position="326"/>
    </location>
</feature>
<evidence type="ECO:0000256" key="1">
    <source>
        <dbReference type="SAM" id="MobiDB-lite"/>
    </source>
</evidence>
<feature type="region of interest" description="Disordered" evidence="1">
    <location>
        <begin position="87"/>
        <end position="158"/>
    </location>
</feature>
<dbReference type="KEGG" id="egt:105956036"/>
<feature type="region of interest" description="Disordered" evidence="1">
    <location>
        <begin position="42"/>
        <end position="68"/>
    </location>
</feature>
<feature type="compositionally biased region" description="Gly residues" evidence="1">
    <location>
        <begin position="136"/>
        <end position="148"/>
    </location>
</feature>
<dbReference type="eggNOG" id="ENOG502QWJE">
    <property type="taxonomic scope" value="Eukaryota"/>
</dbReference>
<accession>A0A022S2B3</accession>
<dbReference type="Proteomes" id="UP000030748">
    <property type="component" value="Unassembled WGS sequence"/>
</dbReference>
<evidence type="ECO:0000313" key="3">
    <source>
        <dbReference type="Proteomes" id="UP000030748"/>
    </source>
</evidence>
<feature type="compositionally biased region" description="Polar residues" evidence="1">
    <location>
        <begin position="46"/>
        <end position="68"/>
    </location>
</feature>
<dbReference type="OMA" id="HSNICTV"/>
<name>A0A022S2B3_ERYGU</name>